<name>F0NXP6_WEEVC</name>
<gene>
    <name evidence="1" type="ordered locus">Weevi_0231</name>
</gene>
<dbReference type="EMBL" id="CP002455">
    <property type="protein sequence ID" value="ADX66953.1"/>
    <property type="molecule type" value="Genomic_DNA"/>
</dbReference>
<proteinExistence type="predicted"/>
<accession>F0NXP6</accession>
<dbReference type="STRING" id="865938.Weevi_0231"/>
<evidence type="ECO:0000313" key="2">
    <source>
        <dbReference type="Proteomes" id="UP000008641"/>
    </source>
</evidence>
<protein>
    <submittedName>
        <fullName evidence="1">Uncharacterized protein</fullName>
    </submittedName>
</protein>
<dbReference type="KEGG" id="wvi:Weevi_0231"/>
<dbReference type="Proteomes" id="UP000008641">
    <property type="component" value="Chromosome"/>
</dbReference>
<organism evidence="1 2">
    <name type="scientific">Weeksella virosa (strain ATCC 43766 / DSM 16922 / JCM 21250 / CCUG 30538 / CDC 9751 / IAM 14551 / NBRC 16016 / NCTC 11634 / CL345/78)</name>
    <dbReference type="NCBI Taxonomy" id="865938"/>
    <lineage>
        <taxon>Bacteria</taxon>
        <taxon>Pseudomonadati</taxon>
        <taxon>Bacteroidota</taxon>
        <taxon>Flavobacteriia</taxon>
        <taxon>Flavobacteriales</taxon>
        <taxon>Weeksellaceae</taxon>
        <taxon>Weeksella</taxon>
    </lineage>
</organism>
<reference evidence="2" key="2">
    <citation type="journal article" date="2011" name="Stand. Genomic Sci.">
        <title>Complete genome sequence of Weeksella virosa type strain (9751T).</title>
        <authorList>
            <person name="Lang E."/>
            <person name="Teshima H."/>
            <person name="Lucas S."/>
            <person name="Lapidus A."/>
            <person name="Hammon N."/>
            <person name="Deshpande S."/>
            <person name="Nolan M."/>
            <person name="Cheng J."/>
            <person name="Pitluck S."/>
            <person name="Liolios K."/>
            <person name="Pagani I."/>
            <person name="Mikhailova N."/>
            <person name="Ivanova N."/>
            <person name="Mavromatis K."/>
            <person name="Pati A."/>
            <person name="Tapia R."/>
            <person name="Han C."/>
            <person name="Goodwin L."/>
            <person name="Chen A."/>
            <person name="Palaniappan K."/>
            <person name="Land M."/>
            <person name="Hauser L."/>
            <person name="Chang Y."/>
            <person name="Jeffries C."/>
            <person name="Brambilla E."/>
            <person name="Kopitz M."/>
            <person name="Rohde M."/>
            <person name="Goker M."/>
            <person name="Tindall B."/>
            <person name="Detter J."/>
            <person name="Woyke T."/>
            <person name="Bristow J."/>
            <person name="Eisen J."/>
            <person name="Markowitz V."/>
            <person name="Hugenholtz P."/>
            <person name="Klenk H."/>
            <person name="Kyrpides N."/>
        </authorList>
    </citation>
    <scope>NUCLEOTIDE SEQUENCE [LARGE SCALE GENOMIC DNA]</scope>
    <source>
        <strain evidence="2">ATCC 43766 / DSM 16922 / JCM 21250 / NBRC 16016 / NCTC 11634 / CL345/78</strain>
    </source>
</reference>
<reference evidence="1 2" key="1">
    <citation type="journal article" date="2011" name="Stand. Genomic Sci.">
        <title>Complete genome sequence of Weeksella virosa type strain (9751).</title>
        <authorList>
            <person name="Lang E."/>
            <person name="Teshima H."/>
            <person name="Lucas S."/>
            <person name="Lapidus A."/>
            <person name="Hammon N."/>
            <person name="Deshpande S."/>
            <person name="Nolan M."/>
            <person name="Cheng J.F."/>
            <person name="Pitluck S."/>
            <person name="Liolios K."/>
            <person name="Pagani I."/>
            <person name="Mikhailova N."/>
            <person name="Ivanova N."/>
            <person name="Mavromatis K."/>
            <person name="Pati A."/>
            <person name="Tapia R."/>
            <person name="Han C."/>
            <person name="Goodwin L."/>
            <person name="Chen A."/>
            <person name="Palaniappan K."/>
            <person name="Land M."/>
            <person name="Hauser L."/>
            <person name="Chang Y.J."/>
            <person name="Jeffries C.D."/>
            <person name="Brambilla E.M."/>
            <person name="Kopitz M."/>
            <person name="Rohde M."/>
            <person name="Goker M."/>
            <person name="Tindall B.J."/>
            <person name="Detter J.C."/>
            <person name="Woyke T."/>
            <person name="Bristow J."/>
            <person name="Eisen J.A."/>
            <person name="Markowitz V."/>
            <person name="Hugenholtz P."/>
            <person name="Klenk H.P."/>
            <person name="Kyrpides N.C."/>
        </authorList>
    </citation>
    <scope>NUCLEOTIDE SEQUENCE [LARGE SCALE GENOMIC DNA]</scope>
    <source>
        <strain evidence="2">ATCC 43766 / DSM 16922 / JCM 21250 / NBRC 16016 / NCTC 11634 / CL345/78</strain>
    </source>
</reference>
<dbReference type="RefSeq" id="WP_013597345.1">
    <property type="nucleotide sequence ID" value="NC_015144.1"/>
</dbReference>
<keyword evidence="2" id="KW-1185">Reference proteome</keyword>
<dbReference type="HOGENOM" id="CLU_2541706_0_0_10"/>
<dbReference type="AlphaFoldDB" id="F0NXP6"/>
<evidence type="ECO:0000313" key="1">
    <source>
        <dbReference type="EMBL" id="ADX66953.1"/>
    </source>
</evidence>
<sequence length="83" mass="9445">MSTLKYQLNTVEFGNFGVESAGQAYILLTKLFPEIANKEKAKQHIYRICKSHDENIPFDLFENKRSFAIGGFGAPRYISISKI</sequence>